<feature type="compositionally biased region" description="Basic and acidic residues" evidence="1">
    <location>
        <begin position="124"/>
        <end position="133"/>
    </location>
</feature>
<dbReference type="STRING" id="154538.A0A1M2VX73"/>
<reference evidence="3 4" key="1">
    <citation type="submission" date="2016-10" db="EMBL/GenBank/DDBJ databases">
        <title>Genome sequence of the basidiomycete white-rot fungus Trametes pubescens.</title>
        <authorList>
            <person name="Makela M.R."/>
            <person name="Granchi Z."/>
            <person name="Peng M."/>
            <person name="De Vries R.P."/>
            <person name="Grigoriev I."/>
            <person name="Riley R."/>
            <person name="Hilden K."/>
        </authorList>
    </citation>
    <scope>NUCLEOTIDE SEQUENCE [LARGE SCALE GENOMIC DNA]</scope>
    <source>
        <strain evidence="3 4">FBCC735</strain>
    </source>
</reference>
<evidence type="ECO:0000313" key="3">
    <source>
        <dbReference type="EMBL" id="OJT12207.1"/>
    </source>
</evidence>
<keyword evidence="4" id="KW-1185">Reference proteome</keyword>
<feature type="compositionally biased region" description="Basic and acidic residues" evidence="1">
    <location>
        <begin position="586"/>
        <end position="618"/>
    </location>
</feature>
<dbReference type="OMA" id="FARDVIC"/>
<dbReference type="AlphaFoldDB" id="A0A1M2VX73"/>
<feature type="compositionally biased region" description="Pro residues" evidence="1">
    <location>
        <begin position="362"/>
        <end position="372"/>
    </location>
</feature>
<feature type="compositionally biased region" description="Low complexity" evidence="1">
    <location>
        <begin position="545"/>
        <end position="579"/>
    </location>
</feature>
<feature type="region of interest" description="Disordered" evidence="1">
    <location>
        <begin position="501"/>
        <end position="668"/>
    </location>
</feature>
<feature type="region of interest" description="Disordered" evidence="1">
    <location>
        <begin position="284"/>
        <end position="429"/>
    </location>
</feature>
<feature type="compositionally biased region" description="Low complexity" evidence="1">
    <location>
        <begin position="622"/>
        <end position="632"/>
    </location>
</feature>
<dbReference type="OrthoDB" id="39175at2759"/>
<protein>
    <recommendedName>
        <fullName evidence="2">Zn(2)-C6 fungal-type domain-containing protein</fullName>
    </recommendedName>
</protein>
<feature type="compositionally biased region" description="Low complexity" evidence="1">
    <location>
        <begin position="409"/>
        <end position="422"/>
    </location>
</feature>
<feature type="compositionally biased region" description="Polar residues" evidence="1">
    <location>
        <begin position="136"/>
        <end position="154"/>
    </location>
</feature>
<dbReference type="InterPro" id="IPR036864">
    <property type="entry name" value="Zn2-C6_fun-type_DNA-bd_sf"/>
</dbReference>
<organism evidence="3 4">
    <name type="scientific">Trametes pubescens</name>
    <name type="common">White-rot fungus</name>
    <dbReference type="NCBI Taxonomy" id="154538"/>
    <lineage>
        <taxon>Eukaryota</taxon>
        <taxon>Fungi</taxon>
        <taxon>Dikarya</taxon>
        <taxon>Basidiomycota</taxon>
        <taxon>Agaricomycotina</taxon>
        <taxon>Agaricomycetes</taxon>
        <taxon>Polyporales</taxon>
        <taxon>Polyporaceae</taxon>
        <taxon>Trametes</taxon>
    </lineage>
</organism>
<dbReference type="EMBL" id="MNAD01000509">
    <property type="protein sequence ID" value="OJT12207.1"/>
    <property type="molecule type" value="Genomic_DNA"/>
</dbReference>
<feature type="compositionally biased region" description="Pro residues" evidence="1">
    <location>
        <begin position="284"/>
        <end position="295"/>
    </location>
</feature>
<feature type="compositionally biased region" description="Polar residues" evidence="1">
    <location>
        <begin position="650"/>
        <end position="659"/>
    </location>
</feature>
<comment type="caution">
    <text evidence="3">The sequence shown here is derived from an EMBL/GenBank/DDBJ whole genome shotgun (WGS) entry which is preliminary data.</text>
</comment>
<name>A0A1M2VX73_TRAPU</name>
<feature type="region of interest" description="Disordered" evidence="1">
    <location>
        <begin position="62"/>
        <end position="154"/>
    </location>
</feature>
<dbReference type="SMART" id="SM00066">
    <property type="entry name" value="GAL4"/>
    <property type="match status" value="1"/>
</dbReference>
<evidence type="ECO:0000313" key="4">
    <source>
        <dbReference type="Proteomes" id="UP000184267"/>
    </source>
</evidence>
<gene>
    <name evidence="3" type="ORF">TRAPUB_11245</name>
</gene>
<dbReference type="PROSITE" id="PS00463">
    <property type="entry name" value="ZN2_CY6_FUNGAL_1"/>
    <property type="match status" value="1"/>
</dbReference>
<sequence length="668" mass="71319">MNIPLFQFPPSLESEVAARERAQTHPRMQQHYDHTGALINQRRASTSASQLVDVRQFRTNAQLSRPAAARQVVPGSQGDPRLTDAFASSHEGAFQPAPYDPAHGSAFASVPRSLAPPHGPHFSQDSRHGEYVHPSRPTSQSSYDQAQSYVSPPQFTTPEYAVAVKHEEGGEEEMMLWMAHGEQGLYTSSGDAAPSGELFEFECKQENWEYTPMYTMPSEELFIDTSSAQQEFPPYTVDSPMSMEYTELPQPPEPSWQPMYAPPPPPSNTRSYTLEGAITPITPPAHAPFPGPAPAPINVQRAASPPPMGSLLPPASGSLVKIEPESSSIPPAPGPANVPAMGAVSSVVQKRPRGRPRKNPPSAQPPSPPPAVDYPFPHFPESASSSSAARPEDALMPPMSHPLPTLSAGTPGSVGPMPGSSGRSTTSETATLPAGQAIFRLNMHKDGEGDGAEGRETEKKKPIMACLFCRERKIACGPPPPGGPRRCNQCTRRDLVCEYPKESRRGQHKRGTRAARVEALASGSSAPTSIKPKGKAKAEVRIDTASLPSTSASASVAGPSSSLSPPYASCSDAPSSPLTPLSPHPPTERPSRSEKVALAQDREGKERSRSRAPTREAWDNPAAAARRAMQQQQKRRAIGQSALASAGEGASTSARTPQDSELAMAMGR</sequence>
<dbReference type="CDD" id="cd00067">
    <property type="entry name" value="GAL4"/>
    <property type="match status" value="1"/>
</dbReference>
<dbReference type="PROSITE" id="PS50048">
    <property type="entry name" value="ZN2_CY6_FUNGAL_2"/>
    <property type="match status" value="1"/>
</dbReference>
<feature type="domain" description="Zn(2)-C6 fungal-type" evidence="2">
    <location>
        <begin position="465"/>
        <end position="499"/>
    </location>
</feature>
<dbReference type="Proteomes" id="UP000184267">
    <property type="component" value="Unassembled WGS sequence"/>
</dbReference>
<dbReference type="Gene3D" id="4.10.240.10">
    <property type="entry name" value="Zn(2)-C6 fungal-type DNA-binding domain"/>
    <property type="match status" value="1"/>
</dbReference>
<evidence type="ECO:0000256" key="1">
    <source>
        <dbReference type="SAM" id="MobiDB-lite"/>
    </source>
</evidence>
<evidence type="ECO:0000259" key="2">
    <source>
        <dbReference type="PROSITE" id="PS50048"/>
    </source>
</evidence>
<dbReference type="InterPro" id="IPR001138">
    <property type="entry name" value="Zn2Cys6_DnaBD"/>
</dbReference>
<dbReference type="GO" id="GO:0008270">
    <property type="term" value="F:zinc ion binding"/>
    <property type="evidence" value="ECO:0007669"/>
    <property type="project" value="InterPro"/>
</dbReference>
<proteinExistence type="predicted"/>
<dbReference type="SUPFAM" id="SSF57701">
    <property type="entry name" value="Zn2/Cys6 DNA-binding domain"/>
    <property type="match status" value="1"/>
</dbReference>
<dbReference type="GO" id="GO:0000981">
    <property type="term" value="F:DNA-binding transcription factor activity, RNA polymerase II-specific"/>
    <property type="evidence" value="ECO:0007669"/>
    <property type="project" value="InterPro"/>
</dbReference>
<accession>A0A1M2VX73</accession>